<evidence type="ECO:0000313" key="8">
    <source>
        <dbReference type="EMBL" id="HGU64701.1"/>
    </source>
</evidence>
<accession>A0A7C4HAZ4</accession>
<dbReference type="PANTHER" id="PTHR43600">
    <property type="entry name" value="COENZYME F420 HYDROGENASE, SUBUNIT ALPHA"/>
    <property type="match status" value="1"/>
</dbReference>
<keyword evidence="4 6" id="KW-0479">Metal-binding</keyword>
<feature type="binding site" evidence="6">
    <location>
        <position position="455"/>
    </location>
    <ligand>
        <name>Fe cation</name>
        <dbReference type="ChEBI" id="CHEBI:24875"/>
    </ligand>
</feature>
<protein>
    <submittedName>
        <fullName evidence="7">Ni/Fe hydrogenase subunit alpha</fullName>
    </submittedName>
</protein>
<dbReference type="InterPro" id="IPR029014">
    <property type="entry name" value="NiFe-Hase_large"/>
</dbReference>
<feature type="binding site" evidence="6">
    <location>
        <position position="406"/>
    </location>
    <ligand>
        <name>Mg(2+)</name>
        <dbReference type="ChEBI" id="CHEBI:18420"/>
    </ligand>
</feature>
<reference evidence="7" key="1">
    <citation type="journal article" date="2020" name="mSystems">
        <title>Genome- and Community-Level Interaction Insights into Carbon Utilization and Element Cycling Functions of Hydrothermarchaeota in Hydrothermal Sediment.</title>
        <authorList>
            <person name="Zhou Z."/>
            <person name="Liu Y."/>
            <person name="Xu W."/>
            <person name="Pan J."/>
            <person name="Luo Z.H."/>
            <person name="Li M."/>
        </authorList>
    </citation>
    <scope>NUCLEOTIDE SEQUENCE [LARGE SCALE GENOMIC DNA]</scope>
    <source>
        <strain evidence="8">SpSt-622</strain>
        <strain evidence="7">SpSt-642</strain>
    </source>
</reference>
<feature type="binding site" evidence="6">
    <location>
        <position position="458"/>
    </location>
    <ligand>
        <name>Mg(2+)</name>
        <dbReference type="ChEBI" id="CHEBI:18420"/>
    </ligand>
</feature>
<keyword evidence="3 6" id="KW-0533">Nickel</keyword>
<organism evidence="7">
    <name type="scientific">Staphylothermus marinus</name>
    <dbReference type="NCBI Taxonomy" id="2280"/>
    <lineage>
        <taxon>Archaea</taxon>
        <taxon>Thermoproteota</taxon>
        <taxon>Thermoprotei</taxon>
        <taxon>Desulfurococcales</taxon>
        <taxon>Desulfurococcaceae</taxon>
        <taxon>Staphylothermus</taxon>
    </lineage>
</organism>
<dbReference type="EMBL" id="DTAN01000026">
    <property type="protein sequence ID" value="HGU64701.1"/>
    <property type="molecule type" value="Genomic_DNA"/>
</dbReference>
<dbReference type="SUPFAM" id="SSF56762">
    <property type="entry name" value="HydB/Nqo4-like"/>
    <property type="match status" value="1"/>
</dbReference>
<comment type="similarity">
    <text evidence="2">Belongs to the [NiFe]/[NiFeSe] hydrogenase large subunit family.</text>
</comment>
<feature type="binding site" evidence="6">
    <location>
        <position position="67"/>
    </location>
    <ligand>
        <name>Fe cation</name>
        <dbReference type="ChEBI" id="CHEBI:24875"/>
    </ligand>
</feature>
<feature type="binding site" evidence="6">
    <location>
        <position position="64"/>
    </location>
    <ligand>
        <name>Ni(2+)</name>
        <dbReference type="ChEBI" id="CHEBI:49786"/>
    </ligand>
</feature>
<dbReference type="InterPro" id="IPR001501">
    <property type="entry name" value="Ni-dep_hyd_lsu"/>
</dbReference>
<keyword evidence="6" id="KW-0460">Magnesium</keyword>
<evidence type="ECO:0000256" key="5">
    <source>
        <dbReference type="ARBA" id="ARBA00023002"/>
    </source>
</evidence>
<sequence length="487" mass="55872">MENTRYLIIDPVTRVEGESRVIAILDENSEVSEVYYQILTTRGYESFCIGRAVEDLPRITSTVCGVCSWAHHFVSGKAVDELLGRKPPIPAYKLRELAYYIQIIDSHLLHLGVMALPDFILHDSQPVDRNIIGLIKKEPRLATLLLKTRNLVKEIEKIIGGKPIHASFIIPGGVTRSLNREDVEKINRLLRELEGIVSEITVFFNEKVVKSSVFENYLQNDAYKLETYYMSLVSRDNSLTFYDGLIKIIDRNGREVAVFKPIDYSKYIGEYMNNWSYSKFPYFKPNGWKGFNEESVIRVGPLARLNIVDKIPSEKAGEEYGKILDYFGKKPIHNTIAYHWARVVETIYCIEKMLELLEDPDIVSKETVDLTGEPRYEGVGVIEAPRGILIHHYKADDRLIATHVNIITPTTFNNTAINVELKKVVKNVLKNREIDRNVLNKIEIDIRAYDPCNSCAAHLFNLENNTFKILVIDPFRKEKNTVFIKIT</sequence>
<evidence type="ECO:0000256" key="6">
    <source>
        <dbReference type="PIRSR" id="PIRSR601501-1"/>
    </source>
</evidence>
<keyword evidence="6" id="KW-0408">Iron</keyword>
<comment type="cofactor">
    <cofactor evidence="6">
        <name>Fe cation</name>
        <dbReference type="ChEBI" id="CHEBI:24875"/>
    </cofactor>
</comment>
<evidence type="ECO:0000256" key="1">
    <source>
        <dbReference type="ARBA" id="ARBA00001967"/>
    </source>
</evidence>
<proteinExistence type="inferred from homology"/>
<gene>
    <name evidence="8" type="ORF">ENT92_00595</name>
    <name evidence="7" type="ORF">ENU14_00955</name>
</gene>
<comment type="cofactor">
    <cofactor evidence="1 6">
        <name>Ni(2+)</name>
        <dbReference type="ChEBI" id="CHEBI:49786"/>
    </cofactor>
</comment>
<name>A0A7C4HAZ4_STAMA</name>
<dbReference type="EMBL" id="DTBJ01000013">
    <property type="protein sequence ID" value="HGM58150.1"/>
    <property type="molecule type" value="Genomic_DNA"/>
</dbReference>
<dbReference type="AlphaFoldDB" id="A0A7C4HAZ4"/>
<dbReference type="GO" id="GO:0016491">
    <property type="term" value="F:oxidoreductase activity"/>
    <property type="evidence" value="ECO:0007669"/>
    <property type="project" value="UniProtKB-KW"/>
</dbReference>
<dbReference type="Gene3D" id="1.10.645.10">
    <property type="entry name" value="Cytochrome-c3 Hydrogenase, chain B"/>
    <property type="match status" value="1"/>
</dbReference>
<evidence type="ECO:0000256" key="3">
    <source>
        <dbReference type="ARBA" id="ARBA00022596"/>
    </source>
</evidence>
<comment type="caution">
    <text evidence="7">The sequence shown here is derived from an EMBL/GenBank/DDBJ whole genome shotgun (WGS) entry which is preliminary data.</text>
</comment>
<evidence type="ECO:0000256" key="2">
    <source>
        <dbReference type="ARBA" id="ARBA00009292"/>
    </source>
</evidence>
<dbReference type="PANTHER" id="PTHR43600:SF2">
    <property type="entry name" value="F420-NON-REDUCING HYDROGENASE VHU SUBUNIT A"/>
    <property type="match status" value="1"/>
</dbReference>
<feature type="binding site" evidence="6">
    <location>
        <position position="67"/>
    </location>
    <ligand>
        <name>Ni(2+)</name>
        <dbReference type="ChEBI" id="CHEBI:49786"/>
    </ligand>
</feature>
<dbReference type="Pfam" id="PF00374">
    <property type="entry name" value="NiFeSe_Hases"/>
    <property type="match status" value="2"/>
</dbReference>
<feature type="binding site" evidence="6">
    <location>
        <position position="452"/>
    </location>
    <ligand>
        <name>Ni(2+)</name>
        <dbReference type="ChEBI" id="CHEBI:49786"/>
    </ligand>
</feature>
<evidence type="ECO:0000256" key="4">
    <source>
        <dbReference type="ARBA" id="ARBA00022723"/>
    </source>
</evidence>
<feature type="binding site" evidence="6">
    <location>
        <position position="45"/>
    </location>
    <ligand>
        <name>Mg(2+)</name>
        <dbReference type="ChEBI" id="CHEBI:18420"/>
    </ligand>
</feature>
<evidence type="ECO:0000313" key="7">
    <source>
        <dbReference type="EMBL" id="HGM58150.1"/>
    </source>
</evidence>
<keyword evidence="5" id="KW-0560">Oxidoreductase</keyword>
<dbReference type="GO" id="GO:0016151">
    <property type="term" value="F:nickel cation binding"/>
    <property type="evidence" value="ECO:0007669"/>
    <property type="project" value="InterPro"/>
</dbReference>